<dbReference type="PROSITE" id="PS51257">
    <property type="entry name" value="PROKAR_LIPOPROTEIN"/>
    <property type="match status" value="1"/>
</dbReference>
<sequence length="138" mass="15382">MKLLPALLVIFALVLGVSCREGWGADKPTYSKHEAEALVITRLRSGSGVGSGCHQIANQGYSFGSVYEGKGVWKVFAWDERYDVALAKQQLNPQKTLEWASDGSIPSIRWLVYEDTRTKRDALKGDLVEPIVWSEKHC</sequence>
<gene>
    <name evidence="1" type="ORF">METZ01_LOCUS285390</name>
</gene>
<accession>A0A382L768</accession>
<name>A0A382L768_9ZZZZ</name>
<organism evidence="1">
    <name type="scientific">marine metagenome</name>
    <dbReference type="NCBI Taxonomy" id="408172"/>
    <lineage>
        <taxon>unclassified sequences</taxon>
        <taxon>metagenomes</taxon>
        <taxon>ecological metagenomes</taxon>
    </lineage>
</organism>
<evidence type="ECO:0000313" key="1">
    <source>
        <dbReference type="EMBL" id="SVC32536.1"/>
    </source>
</evidence>
<proteinExistence type="predicted"/>
<dbReference type="EMBL" id="UINC01085209">
    <property type="protein sequence ID" value="SVC32536.1"/>
    <property type="molecule type" value="Genomic_DNA"/>
</dbReference>
<protein>
    <submittedName>
        <fullName evidence="1">Uncharacterized protein</fullName>
    </submittedName>
</protein>
<reference evidence="1" key="1">
    <citation type="submission" date="2018-05" db="EMBL/GenBank/DDBJ databases">
        <authorList>
            <person name="Lanie J.A."/>
            <person name="Ng W.-L."/>
            <person name="Kazmierczak K.M."/>
            <person name="Andrzejewski T.M."/>
            <person name="Davidsen T.M."/>
            <person name="Wayne K.J."/>
            <person name="Tettelin H."/>
            <person name="Glass J.I."/>
            <person name="Rusch D."/>
            <person name="Podicherti R."/>
            <person name="Tsui H.-C.T."/>
            <person name="Winkler M.E."/>
        </authorList>
    </citation>
    <scope>NUCLEOTIDE SEQUENCE</scope>
</reference>
<dbReference type="AlphaFoldDB" id="A0A382L768"/>